<evidence type="ECO:0000259" key="5">
    <source>
        <dbReference type="PROSITE" id="PS01124"/>
    </source>
</evidence>
<sequence>MISNYLLAGFLCAQAAIPIDNLINFGAAFKLWALDVSPNLFHSFGLAFWLEAPLLLLYTRSLIYKNYQLKATDLVYFLPFVLFLTYFAVTWWMEDNQTKIDVLQGNIIATSDLLSRFIHITRECIRLIFGVMCLIELQRYQKQLQNEVADIESVDLNWLKILVIGFLVIRIDAIVVAFALVFSYELGLTIDHELFGLTSNYVVMLMISGLIFFSAGYSPVFKGISSEPTPSTDKHKEVINPAQVALVTEFMQEKKPYLNHLLTLENLASQLGMPARNLSNLINRHFDKNFFEFINYYRIEESKKLLEMPQNKKATMLDIMDWAGFNSKATFNTFFKKLAGVTPTEYRKNYWKNTG</sequence>
<dbReference type="SUPFAM" id="SSF46689">
    <property type="entry name" value="Homeodomain-like"/>
    <property type="match status" value="1"/>
</dbReference>
<organism evidence="6 7">
    <name type="scientific">Catenovulum agarivorans DS-2</name>
    <dbReference type="NCBI Taxonomy" id="1328313"/>
    <lineage>
        <taxon>Bacteria</taxon>
        <taxon>Pseudomonadati</taxon>
        <taxon>Pseudomonadota</taxon>
        <taxon>Gammaproteobacteria</taxon>
        <taxon>Alteromonadales</taxon>
        <taxon>Alteromonadaceae</taxon>
        <taxon>Catenovulum</taxon>
    </lineage>
</organism>
<evidence type="ECO:0000313" key="6">
    <source>
        <dbReference type="EMBL" id="EWH08837.1"/>
    </source>
</evidence>
<evidence type="ECO:0000256" key="1">
    <source>
        <dbReference type="ARBA" id="ARBA00023015"/>
    </source>
</evidence>
<evidence type="ECO:0000256" key="3">
    <source>
        <dbReference type="ARBA" id="ARBA00023163"/>
    </source>
</evidence>
<evidence type="ECO:0000256" key="2">
    <source>
        <dbReference type="ARBA" id="ARBA00023125"/>
    </source>
</evidence>
<accession>W7QIS1</accession>
<name>W7QIS1_9ALTE</name>
<dbReference type="Gene3D" id="1.10.10.60">
    <property type="entry name" value="Homeodomain-like"/>
    <property type="match status" value="2"/>
</dbReference>
<proteinExistence type="predicted"/>
<feature type="transmembrane region" description="Helical" evidence="4">
    <location>
        <begin position="201"/>
        <end position="221"/>
    </location>
</feature>
<keyword evidence="3" id="KW-0804">Transcription</keyword>
<keyword evidence="4" id="KW-0472">Membrane</keyword>
<keyword evidence="7" id="KW-1185">Reference proteome</keyword>
<feature type="transmembrane region" description="Helical" evidence="4">
    <location>
        <begin position="71"/>
        <end position="93"/>
    </location>
</feature>
<dbReference type="PATRIC" id="fig|1328313.3.peg.3195"/>
<dbReference type="PROSITE" id="PS01124">
    <property type="entry name" value="HTH_ARAC_FAMILY_2"/>
    <property type="match status" value="1"/>
</dbReference>
<dbReference type="Proteomes" id="UP000019276">
    <property type="component" value="Unassembled WGS sequence"/>
</dbReference>
<dbReference type="OrthoDB" id="345413at2"/>
<dbReference type="SMART" id="SM00342">
    <property type="entry name" value="HTH_ARAC"/>
    <property type="match status" value="1"/>
</dbReference>
<reference evidence="6 7" key="1">
    <citation type="journal article" date="2014" name="Genome Announc.">
        <title>Draft Genome Sequence of the Agar-Degrading Bacterium Catenovulum sp. Strain DS-2, Isolated from Intestines of Haliotis diversicolor.</title>
        <authorList>
            <person name="Shan D."/>
            <person name="Li X."/>
            <person name="Gu Z."/>
            <person name="Wei G."/>
            <person name="Gao Z."/>
            <person name="Shao Z."/>
        </authorList>
    </citation>
    <scope>NUCLEOTIDE SEQUENCE [LARGE SCALE GENOMIC DNA]</scope>
    <source>
        <strain evidence="6 7">DS-2</strain>
    </source>
</reference>
<protein>
    <submittedName>
        <fullName evidence="6">AraC family transcriptional regulator</fullName>
    </submittedName>
</protein>
<dbReference type="Pfam" id="PF12833">
    <property type="entry name" value="HTH_18"/>
    <property type="match status" value="1"/>
</dbReference>
<dbReference type="EMBL" id="ARZY01000036">
    <property type="protein sequence ID" value="EWH08837.1"/>
    <property type="molecule type" value="Genomic_DNA"/>
</dbReference>
<dbReference type="RefSeq" id="WP_051479936.1">
    <property type="nucleotide sequence ID" value="NZ_ARZY01000036.1"/>
</dbReference>
<dbReference type="InterPro" id="IPR018060">
    <property type="entry name" value="HTH_AraC"/>
</dbReference>
<dbReference type="PANTHER" id="PTHR43280">
    <property type="entry name" value="ARAC-FAMILY TRANSCRIPTIONAL REGULATOR"/>
    <property type="match status" value="1"/>
</dbReference>
<dbReference type="PANTHER" id="PTHR43280:SF29">
    <property type="entry name" value="ARAC-FAMILY TRANSCRIPTIONAL REGULATOR"/>
    <property type="match status" value="1"/>
</dbReference>
<keyword evidence="1" id="KW-0805">Transcription regulation</keyword>
<gene>
    <name evidence="6" type="ORF">DS2_15654</name>
</gene>
<feature type="domain" description="HTH araC/xylS-type" evidence="5">
    <location>
        <begin position="245"/>
        <end position="349"/>
    </location>
</feature>
<evidence type="ECO:0000313" key="7">
    <source>
        <dbReference type="Proteomes" id="UP000019276"/>
    </source>
</evidence>
<feature type="transmembrane region" description="Helical" evidence="4">
    <location>
        <begin position="39"/>
        <end position="59"/>
    </location>
</feature>
<dbReference type="GO" id="GO:0003700">
    <property type="term" value="F:DNA-binding transcription factor activity"/>
    <property type="evidence" value="ECO:0007669"/>
    <property type="project" value="InterPro"/>
</dbReference>
<keyword evidence="4" id="KW-1133">Transmembrane helix</keyword>
<feature type="transmembrane region" description="Helical" evidence="4">
    <location>
        <begin position="158"/>
        <end position="181"/>
    </location>
</feature>
<keyword evidence="2" id="KW-0238">DNA-binding</keyword>
<keyword evidence="4" id="KW-0812">Transmembrane</keyword>
<dbReference type="GO" id="GO:0043565">
    <property type="term" value="F:sequence-specific DNA binding"/>
    <property type="evidence" value="ECO:0007669"/>
    <property type="project" value="InterPro"/>
</dbReference>
<dbReference type="AlphaFoldDB" id="W7QIS1"/>
<evidence type="ECO:0000256" key="4">
    <source>
        <dbReference type="SAM" id="Phobius"/>
    </source>
</evidence>
<dbReference type="eggNOG" id="COG2207">
    <property type="taxonomic scope" value="Bacteria"/>
</dbReference>
<comment type="caution">
    <text evidence="6">The sequence shown here is derived from an EMBL/GenBank/DDBJ whole genome shotgun (WGS) entry which is preliminary data.</text>
</comment>
<dbReference type="STRING" id="1328313.DS2_15654"/>
<dbReference type="InterPro" id="IPR009057">
    <property type="entry name" value="Homeodomain-like_sf"/>
</dbReference>